<keyword evidence="4" id="KW-0175">Coiled coil</keyword>
<dbReference type="EMBL" id="JBDIML010000001">
    <property type="protein sequence ID" value="MEN2765676.1"/>
    <property type="molecule type" value="Genomic_DNA"/>
</dbReference>
<keyword evidence="3" id="KW-0378">Hydrolase</keyword>
<evidence type="ECO:0000256" key="3">
    <source>
        <dbReference type="ARBA" id="ARBA00022801"/>
    </source>
</evidence>
<accession>A0ABU9XD50</accession>
<dbReference type="InterPro" id="IPR006433">
    <property type="entry name" value="Prohead_protease"/>
</dbReference>
<dbReference type="InterPro" id="IPR054613">
    <property type="entry name" value="Peptidase_S78_dom"/>
</dbReference>
<reference evidence="6 7" key="1">
    <citation type="submission" date="2024-05" db="EMBL/GenBank/DDBJ databases">
        <authorList>
            <person name="Haq I."/>
            <person name="Ullah Z."/>
            <person name="Ahmad R."/>
            <person name="Li M."/>
            <person name="Tong Y."/>
        </authorList>
    </citation>
    <scope>NUCLEOTIDE SEQUENCE [LARGE SCALE GENOMIC DNA]</scope>
    <source>
        <strain evidence="6 7">16A2E</strain>
    </source>
</reference>
<dbReference type="Pfam" id="PF04586">
    <property type="entry name" value="Peptidase_S78"/>
    <property type="match status" value="1"/>
</dbReference>
<evidence type="ECO:0000259" key="5">
    <source>
        <dbReference type="Pfam" id="PF04586"/>
    </source>
</evidence>
<keyword evidence="7" id="KW-1185">Reference proteome</keyword>
<dbReference type="RefSeq" id="WP_345823152.1">
    <property type="nucleotide sequence ID" value="NZ_JBDIML010000001.1"/>
</dbReference>
<dbReference type="GO" id="GO:0008233">
    <property type="term" value="F:peptidase activity"/>
    <property type="evidence" value="ECO:0007669"/>
    <property type="project" value="UniProtKB-KW"/>
</dbReference>
<evidence type="ECO:0000313" key="7">
    <source>
        <dbReference type="Proteomes" id="UP001444625"/>
    </source>
</evidence>
<evidence type="ECO:0000256" key="2">
    <source>
        <dbReference type="ARBA" id="ARBA00022670"/>
    </source>
</evidence>
<dbReference type="GO" id="GO:0006508">
    <property type="term" value="P:proteolysis"/>
    <property type="evidence" value="ECO:0007669"/>
    <property type="project" value="UniProtKB-KW"/>
</dbReference>
<gene>
    <name evidence="6" type="ORF">ABC228_00610</name>
</gene>
<protein>
    <submittedName>
        <fullName evidence="6">HK97 family phage prohead protease</fullName>
    </submittedName>
</protein>
<comment type="caution">
    <text evidence="6">The sequence shown here is derived from an EMBL/GenBank/DDBJ whole genome shotgun (WGS) entry which is preliminary data.</text>
</comment>
<proteinExistence type="predicted"/>
<evidence type="ECO:0000313" key="6">
    <source>
        <dbReference type="EMBL" id="MEN2765676.1"/>
    </source>
</evidence>
<sequence length="219" mass="24917">MSKGKEFPNKELPVVRNFGLMDLRAVDDGNYIEGHPAIYDQMTTIGNWFNEVIERGAFDGCDFDDVLFSVNHDLKKIPLARSRRNNGNSTMQLQTNDKGLYIRASLDVEENSEAKSLYSAIKRGDIDGMSFIFYVDEEKWEDLDSDMPTRRIQKIKKVIEVSAVNFPAYTGTDINARDQAVLDNAAKALENARSQLDNSNSELELLQLRNQILLKMEEN</sequence>
<organism evidence="6 7">
    <name type="scientific">Ornithinibacillus xuwenensis</name>
    <dbReference type="NCBI Taxonomy" id="3144668"/>
    <lineage>
        <taxon>Bacteria</taxon>
        <taxon>Bacillati</taxon>
        <taxon>Bacillota</taxon>
        <taxon>Bacilli</taxon>
        <taxon>Bacillales</taxon>
        <taxon>Bacillaceae</taxon>
        <taxon>Ornithinibacillus</taxon>
    </lineage>
</organism>
<dbReference type="NCBIfam" id="TIGR01543">
    <property type="entry name" value="proheadase_HK97"/>
    <property type="match status" value="1"/>
</dbReference>
<name>A0ABU9XD50_9BACI</name>
<feature type="coiled-coil region" evidence="4">
    <location>
        <begin position="182"/>
        <end position="209"/>
    </location>
</feature>
<dbReference type="Proteomes" id="UP001444625">
    <property type="component" value="Unassembled WGS sequence"/>
</dbReference>
<keyword evidence="1" id="KW-1188">Viral release from host cell</keyword>
<evidence type="ECO:0000256" key="4">
    <source>
        <dbReference type="SAM" id="Coils"/>
    </source>
</evidence>
<evidence type="ECO:0000256" key="1">
    <source>
        <dbReference type="ARBA" id="ARBA00022612"/>
    </source>
</evidence>
<keyword evidence="2 6" id="KW-0645">Protease</keyword>
<feature type="domain" description="Prohead serine protease" evidence="5">
    <location>
        <begin position="22"/>
        <end position="178"/>
    </location>
</feature>